<dbReference type="Gene3D" id="3.40.50.2300">
    <property type="match status" value="1"/>
</dbReference>
<dbReference type="InterPro" id="IPR000792">
    <property type="entry name" value="Tscrpt_reg_LuxR_C"/>
</dbReference>
<dbReference type="SMART" id="SM00448">
    <property type="entry name" value="REC"/>
    <property type="match status" value="1"/>
</dbReference>
<accession>A0ABY1QVB3</accession>
<proteinExistence type="predicted"/>
<dbReference type="PRINTS" id="PR00038">
    <property type="entry name" value="HTHLUXR"/>
</dbReference>
<evidence type="ECO:0000259" key="3">
    <source>
        <dbReference type="PROSITE" id="PS50043"/>
    </source>
</evidence>
<evidence type="ECO:0000313" key="5">
    <source>
        <dbReference type="EMBL" id="SMP80187.1"/>
    </source>
</evidence>
<organism evidence="5 6">
    <name type="scientific">Noviherbaspirillum suwonense</name>
    <dbReference type="NCBI Taxonomy" id="1224511"/>
    <lineage>
        <taxon>Bacteria</taxon>
        <taxon>Pseudomonadati</taxon>
        <taxon>Pseudomonadota</taxon>
        <taxon>Betaproteobacteria</taxon>
        <taxon>Burkholderiales</taxon>
        <taxon>Oxalobacteraceae</taxon>
        <taxon>Noviherbaspirillum</taxon>
    </lineage>
</organism>
<protein>
    <submittedName>
        <fullName evidence="5">Two component transcriptional regulator, LuxR family</fullName>
    </submittedName>
</protein>
<dbReference type="Pfam" id="PF00072">
    <property type="entry name" value="Response_reg"/>
    <property type="match status" value="1"/>
</dbReference>
<dbReference type="Pfam" id="PF00196">
    <property type="entry name" value="GerE"/>
    <property type="match status" value="1"/>
</dbReference>
<dbReference type="PANTHER" id="PTHR45566">
    <property type="entry name" value="HTH-TYPE TRANSCRIPTIONAL REGULATOR YHJB-RELATED"/>
    <property type="match status" value="1"/>
</dbReference>
<dbReference type="SMART" id="SM00421">
    <property type="entry name" value="HTH_LUXR"/>
    <property type="match status" value="1"/>
</dbReference>
<dbReference type="CDD" id="cd06170">
    <property type="entry name" value="LuxR_C_like"/>
    <property type="match status" value="1"/>
</dbReference>
<name>A0ABY1QVB3_9BURK</name>
<dbReference type="InterPro" id="IPR051015">
    <property type="entry name" value="EvgA-like"/>
</dbReference>
<dbReference type="PROSITE" id="PS50110">
    <property type="entry name" value="RESPONSE_REGULATORY"/>
    <property type="match status" value="1"/>
</dbReference>
<dbReference type="InterPro" id="IPR001789">
    <property type="entry name" value="Sig_transdc_resp-reg_receiver"/>
</dbReference>
<dbReference type="SUPFAM" id="SSF46894">
    <property type="entry name" value="C-terminal effector domain of the bipartite response regulators"/>
    <property type="match status" value="1"/>
</dbReference>
<evidence type="ECO:0000313" key="6">
    <source>
        <dbReference type="Proteomes" id="UP001158049"/>
    </source>
</evidence>
<dbReference type="PROSITE" id="PS50043">
    <property type="entry name" value="HTH_LUXR_2"/>
    <property type="match status" value="1"/>
</dbReference>
<sequence length="206" mass="22330">MLAAGLKSMLEHHIPDHDYVTCTNLTAARALLFGKDGPAVALVICDLGLGAENGAELLTYMQAFSGPRIPVLMISGLVEQAAVNSCRGLGAKGYVSKTDNTDVLIEAIRTVLAGGEVFPSWDNKCTSQFLDRALKLTDRQRAVMDLAIAALSNKEIARELDITDGTVKNYLRQIYGFLNVKNRTDFGVQAAKCGYIPRTFPTAHRV</sequence>
<dbReference type="EMBL" id="FXUL01000034">
    <property type="protein sequence ID" value="SMP80187.1"/>
    <property type="molecule type" value="Genomic_DNA"/>
</dbReference>
<dbReference type="InterPro" id="IPR036388">
    <property type="entry name" value="WH-like_DNA-bd_sf"/>
</dbReference>
<feature type="domain" description="Response regulatory" evidence="4">
    <location>
        <begin position="1"/>
        <end position="112"/>
    </location>
</feature>
<dbReference type="InterPro" id="IPR016032">
    <property type="entry name" value="Sig_transdc_resp-reg_C-effctor"/>
</dbReference>
<dbReference type="PANTHER" id="PTHR45566:SF1">
    <property type="entry name" value="HTH-TYPE TRANSCRIPTIONAL REGULATOR YHJB-RELATED"/>
    <property type="match status" value="1"/>
</dbReference>
<dbReference type="Gene3D" id="1.10.10.10">
    <property type="entry name" value="Winged helix-like DNA-binding domain superfamily/Winged helix DNA-binding domain"/>
    <property type="match status" value="1"/>
</dbReference>
<keyword evidence="6" id="KW-1185">Reference proteome</keyword>
<evidence type="ECO:0000259" key="4">
    <source>
        <dbReference type="PROSITE" id="PS50110"/>
    </source>
</evidence>
<gene>
    <name evidence="5" type="ORF">SAMN06295970_13436</name>
</gene>
<feature type="domain" description="HTH luxR-type" evidence="3">
    <location>
        <begin position="129"/>
        <end position="194"/>
    </location>
</feature>
<dbReference type="InterPro" id="IPR011006">
    <property type="entry name" value="CheY-like_superfamily"/>
</dbReference>
<keyword evidence="1" id="KW-0238">DNA-binding</keyword>
<evidence type="ECO:0000256" key="1">
    <source>
        <dbReference type="ARBA" id="ARBA00023125"/>
    </source>
</evidence>
<feature type="modified residue" description="4-aspartylphosphate" evidence="2">
    <location>
        <position position="46"/>
    </location>
</feature>
<dbReference type="Proteomes" id="UP001158049">
    <property type="component" value="Unassembled WGS sequence"/>
</dbReference>
<dbReference type="SUPFAM" id="SSF52172">
    <property type="entry name" value="CheY-like"/>
    <property type="match status" value="1"/>
</dbReference>
<keyword evidence="2" id="KW-0597">Phosphoprotein</keyword>
<reference evidence="5 6" key="1">
    <citation type="submission" date="2017-05" db="EMBL/GenBank/DDBJ databases">
        <authorList>
            <person name="Varghese N."/>
            <person name="Submissions S."/>
        </authorList>
    </citation>
    <scope>NUCLEOTIDE SEQUENCE [LARGE SCALE GENOMIC DNA]</scope>
    <source>
        <strain evidence="5 6">DSM 26001</strain>
    </source>
</reference>
<comment type="caution">
    <text evidence="5">The sequence shown here is derived from an EMBL/GenBank/DDBJ whole genome shotgun (WGS) entry which is preliminary data.</text>
</comment>
<evidence type="ECO:0000256" key="2">
    <source>
        <dbReference type="PROSITE-ProRule" id="PRU00169"/>
    </source>
</evidence>